<name>A0A8J4WF76_9TREM</name>
<feature type="region of interest" description="Disordered" evidence="2">
    <location>
        <begin position="133"/>
        <end position="205"/>
    </location>
</feature>
<dbReference type="PROSITE" id="PS50003">
    <property type="entry name" value="PH_DOMAIN"/>
    <property type="match status" value="1"/>
</dbReference>
<feature type="compositionally biased region" description="Polar residues" evidence="2">
    <location>
        <begin position="169"/>
        <end position="180"/>
    </location>
</feature>
<evidence type="ECO:0000256" key="3">
    <source>
        <dbReference type="SAM" id="Phobius"/>
    </source>
</evidence>
<organism evidence="5 6">
    <name type="scientific">Paragonimus heterotremus</name>
    <dbReference type="NCBI Taxonomy" id="100268"/>
    <lineage>
        <taxon>Eukaryota</taxon>
        <taxon>Metazoa</taxon>
        <taxon>Spiralia</taxon>
        <taxon>Lophotrochozoa</taxon>
        <taxon>Platyhelminthes</taxon>
        <taxon>Trematoda</taxon>
        <taxon>Digenea</taxon>
        <taxon>Plagiorchiida</taxon>
        <taxon>Troglotremata</taxon>
        <taxon>Troglotrematidae</taxon>
        <taxon>Paragonimus</taxon>
    </lineage>
</organism>
<keyword evidence="3" id="KW-0812">Transmembrane</keyword>
<dbReference type="Proteomes" id="UP000748531">
    <property type="component" value="Unassembled WGS sequence"/>
</dbReference>
<sequence>MNDKEHEQLKRLLRRAKELQIEEEKSMLRKRIEGQLLKFTNVVKGYQYRWCVVDPDSGTVEYYEKEEHKRSGRPRGTLNLTVSRLSVFAFLLNFHHLAVVLIFYFPLPAADAKERQFWVDRIRAVAEFHSDQAEHHPTIATLPDPQDKESHLSVLSPPITGSPLHSPCSGASVTRPQPRNTPVRKSGSTNKAAHPNQVHPATVSNEQRTFLLPSSDALAPELDSFPVFCSGCSAGPHAQLCELFRRLESETQALVNAVDVSLMLTVLNTNCDHIQWLFFITFFNDYSNFLVSLTRTLTTRISTSRT</sequence>
<comment type="caution">
    <text evidence="5">The sequence shown here is derived from an EMBL/GenBank/DDBJ whole genome shotgun (WGS) entry which is preliminary data.</text>
</comment>
<dbReference type="SUPFAM" id="SSF50729">
    <property type="entry name" value="PH domain-like"/>
    <property type="match status" value="1"/>
</dbReference>
<reference evidence="5" key="1">
    <citation type="submission" date="2019-05" db="EMBL/GenBank/DDBJ databases">
        <title>Annotation for the trematode Paragonimus heterotremus.</title>
        <authorList>
            <person name="Choi Y.-J."/>
        </authorList>
    </citation>
    <scope>NUCLEOTIDE SEQUENCE</scope>
    <source>
        <strain evidence="5">LC</strain>
    </source>
</reference>
<dbReference type="InterPro" id="IPR011993">
    <property type="entry name" value="PH-like_dom_sf"/>
</dbReference>
<evidence type="ECO:0000259" key="4">
    <source>
        <dbReference type="PROSITE" id="PS50003"/>
    </source>
</evidence>
<evidence type="ECO:0000256" key="1">
    <source>
        <dbReference type="SAM" id="Coils"/>
    </source>
</evidence>
<evidence type="ECO:0000313" key="5">
    <source>
        <dbReference type="EMBL" id="KAF5398138.1"/>
    </source>
</evidence>
<proteinExistence type="predicted"/>
<evidence type="ECO:0000313" key="6">
    <source>
        <dbReference type="Proteomes" id="UP000748531"/>
    </source>
</evidence>
<dbReference type="Gene3D" id="2.30.29.30">
    <property type="entry name" value="Pleckstrin-homology domain (PH domain)/Phosphotyrosine-binding domain (PTB)"/>
    <property type="match status" value="1"/>
</dbReference>
<dbReference type="OrthoDB" id="14833at2759"/>
<dbReference type="AlphaFoldDB" id="A0A8J4WF76"/>
<accession>A0A8J4WF76</accession>
<protein>
    <recommendedName>
        <fullName evidence="4">PH domain-containing protein</fullName>
    </recommendedName>
</protein>
<keyword evidence="3" id="KW-0472">Membrane</keyword>
<keyword evidence="1" id="KW-0175">Coiled coil</keyword>
<keyword evidence="6" id="KW-1185">Reference proteome</keyword>
<feature type="transmembrane region" description="Helical" evidence="3">
    <location>
        <begin position="85"/>
        <end position="107"/>
    </location>
</feature>
<gene>
    <name evidence="5" type="ORF">PHET_08111</name>
</gene>
<dbReference type="SMART" id="SM00233">
    <property type="entry name" value="PH"/>
    <property type="match status" value="1"/>
</dbReference>
<feature type="domain" description="PH" evidence="4">
    <location>
        <begin position="29"/>
        <end position="127"/>
    </location>
</feature>
<dbReference type="InterPro" id="IPR001849">
    <property type="entry name" value="PH_domain"/>
</dbReference>
<feature type="coiled-coil region" evidence="1">
    <location>
        <begin position="2"/>
        <end position="29"/>
    </location>
</feature>
<dbReference type="EMBL" id="LUCH01005366">
    <property type="protein sequence ID" value="KAF5398138.1"/>
    <property type="molecule type" value="Genomic_DNA"/>
</dbReference>
<keyword evidence="3" id="KW-1133">Transmembrane helix</keyword>
<evidence type="ECO:0000256" key="2">
    <source>
        <dbReference type="SAM" id="MobiDB-lite"/>
    </source>
</evidence>